<dbReference type="InterPro" id="IPR001005">
    <property type="entry name" value="SANT/Myb"/>
</dbReference>
<dbReference type="AlphaFoldDB" id="A0A8E2JGF5"/>
<evidence type="ECO:0008006" key="4">
    <source>
        <dbReference type="Google" id="ProtNLM"/>
    </source>
</evidence>
<reference evidence="2 3" key="1">
    <citation type="journal article" date="2016" name="Nat. Commun.">
        <title>Ectomycorrhizal ecology is imprinted in the genome of the dominant symbiotic fungus Cenococcum geophilum.</title>
        <authorList>
            <consortium name="DOE Joint Genome Institute"/>
            <person name="Peter M."/>
            <person name="Kohler A."/>
            <person name="Ohm R.A."/>
            <person name="Kuo A."/>
            <person name="Krutzmann J."/>
            <person name="Morin E."/>
            <person name="Arend M."/>
            <person name="Barry K.W."/>
            <person name="Binder M."/>
            <person name="Choi C."/>
            <person name="Clum A."/>
            <person name="Copeland A."/>
            <person name="Grisel N."/>
            <person name="Haridas S."/>
            <person name="Kipfer T."/>
            <person name="LaButti K."/>
            <person name="Lindquist E."/>
            <person name="Lipzen A."/>
            <person name="Maire R."/>
            <person name="Meier B."/>
            <person name="Mihaltcheva S."/>
            <person name="Molinier V."/>
            <person name="Murat C."/>
            <person name="Poggeler S."/>
            <person name="Quandt C.A."/>
            <person name="Sperisen C."/>
            <person name="Tritt A."/>
            <person name="Tisserant E."/>
            <person name="Crous P.W."/>
            <person name="Henrissat B."/>
            <person name="Nehls U."/>
            <person name="Egli S."/>
            <person name="Spatafora J.W."/>
            <person name="Grigoriev I.V."/>
            <person name="Martin F.M."/>
        </authorList>
    </citation>
    <scope>NUCLEOTIDE SEQUENCE [LARGE SCALE GENOMIC DNA]</scope>
    <source>
        <strain evidence="2 3">CBS 459.81</strain>
    </source>
</reference>
<dbReference type="OrthoDB" id="3981234at2759"/>
<feature type="region of interest" description="Disordered" evidence="1">
    <location>
        <begin position="1"/>
        <end position="52"/>
    </location>
</feature>
<feature type="compositionally biased region" description="Basic and acidic residues" evidence="1">
    <location>
        <begin position="79"/>
        <end position="94"/>
    </location>
</feature>
<feature type="compositionally biased region" description="Polar residues" evidence="1">
    <location>
        <begin position="285"/>
        <end position="300"/>
    </location>
</feature>
<feature type="compositionally biased region" description="Basic residues" evidence="1">
    <location>
        <begin position="444"/>
        <end position="458"/>
    </location>
</feature>
<feature type="region of interest" description="Disordered" evidence="1">
    <location>
        <begin position="194"/>
        <end position="327"/>
    </location>
</feature>
<evidence type="ECO:0000313" key="2">
    <source>
        <dbReference type="EMBL" id="OCK81034.1"/>
    </source>
</evidence>
<sequence>MGQWRQDNFVSDPLWAAPPLPVRTPDRRFTPQSRSVPTRRRPLSPPSGSLWAMQDTYATLRPLNTVARRILHAPTGSRTGERRGEDGGGHERCADSGSTHSDDFEDSSTYLEGYLPTYSANTSIKRRGQQGRQGRQPHHQFSQEDDDLIIQLKNERRPWAEICSHWQDRAPWTIQFRYRKHLKNRIPAAISLTRDDSGVESTDDKLQQSEYAPKERSKTHDLVSPRPSHQPRKISLGIKPSKTLSSPVPPHGATDSNPINGRNVEPRWNQITKYATPRLQARDPSVSSRTGEVAGSSPSPGVSELRESGLSPEIPESMEPGSVPDTLQTRPEIMDSIELSVSPIVADMREPETTNKMVISRRHRTPPKTLEPIQPSIRRRTQETQAKTLKSRKRKASPQVLIEAEEANETASSPQLGNSNQKKYTALNLVNISELIASPQVSKTRNRVRPRSSIKKPNRNSLIRPMTHTPSRNKRTHSEAPSLKHRLQLDEDDSGDELAL</sequence>
<keyword evidence="3" id="KW-1185">Reference proteome</keyword>
<feature type="region of interest" description="Disordered" evidence="1">
    <location>
        <begin position="366"/>
        <end position="399"/>
    </location>
</feature>
<dbReference type="CDD" id="cd00167">
    <property type="entry name" value="SANT"/>
    <property type="match status" value="1"/>
</dbReference>
<feature type="region of interest" description="Disordered" evidence="1">
    <location>
        <begin position="68"/>
        <end position="108"/>
    </location>
</feature>
<dbReference type="EMBL" id="KV744936">
    <property type="protein sequence ID" value="OCK81034.1"/>
    <property type="molecule type" value="Genomic_DNA"/>
</dbReference>
<feature type="compositionally biased region" description="Basic and acidic residues" evidence="1">
    <location>
        <begin position="194"/>
        <end position="223"/>
    </location>
</feature>
<gene>
    <name evidence="2" type="ORF">K432DRAFT_29120</name>
</gene>
<name>A0A8E2JGF5_9PEZI</name>
<protein>
    <recommendedName>
        <fullName evidence="4">Myb-like domain-containing protein</fullName>
    </recommendedName>
</protein>
<evidence type="ECO:0000313" key="3">
    <source>
        <dbReference type="Proteomes" id="UP000250266"/>
    </source>
</evidence>
<accession>A0A8E2JGF5</accession>
<feature type="compositionally biased region" description="Acidic residues" evidence="1">
    <location>
        <begin position="490"/>
        <end position="500"/>
    </location>
</feature>
<dbReference type="Proteomes" id="UP000250266">
    <property type="component" value="Unassembled WGS sequence"/>
</dbReference>
<feature type="region of interest" description="Disordered" evidence="1">
    <location>
        <begin position="441"/>
        <end position="500"/>
    </location>
</feature>
<dbReference type="InterPro" id="IPR009057">
    <property type="entry name" value="Homeodomain-like_sf"/>
</dbReference>
<organism evidence="2 3">
    <name type="scientific">Lepidopterella palustris CBS 459.81</name>
    <dbReference type="NCBI Taxonomy" id="1314670"/>
    <lineage>
        <taxon>Eukaryota</taxon>
        <taxon>Fungi</taxon>
        <taxon>Dikarya</taxon>
        <taxon>Ascomycota</taxon>
        <taxon>Pezizomycotina</taxon>
        <taxon>Dothideomycetes</taxon>
        <taxon>Pleosporomycetidae</taxon>
        <taxon>Mytilinidiales</taxon>
        <taxon>Argynnaceae</taxon>
        <taxon>Lepidopterella</taxon>
    </lineage>
</organism>
<evidence type="ECO:0000256" key="1">
    <source>
        <dbReference type="SAM" id="MobiDB-lite"/>
    </source>
</evidence>
<feature type="region of interest" description="Disordered" evidence="1">
    <location>
        <begin position="125"/>
        <end position="145"/>
    </location>
</feature>
<proteinExistence type="predicted"/>
<dbReference type="SUPFAM" id="SSF46689">
    <property type="entry name" value="Homeodomain-like"/>
    <property type="match status" value="1"/>
</dbReference>